<organism evidence="3 4">
    <name type="scientific">Elysia marginata</name>
    <dbReference type="NCBI Taxonomy" id="1093978"/>
    <lineage>
        <taxon>Eukaryota</taxon>
        <taxon>Metazoa</taxon>
        <taxon>Spiralia</taxon>
        <taxon>Lophotrochozoa</taxon>
        <taxon>Mollusca</taxon>
        <taxon>Gastropoda</taxon>
        <taxon>Heterobranchia</taxon>
        <taxon>Euthyneura</taxon>
        <taxon>Panpulmonata</taxon>
        <taxon>Sacoglossa</taxon>
        <taxon>Placobranchoidea</taxon>
        <taxon>Plakobranchidae</taxon>
        <taxon>Elysia</taxon>
    </lineage>
</organism>
<reference evidence="3 4" key="1">
    <citation type="journal article" date="2021" name="Elife">
        <title>Chloroplast acquisition without the gene transfer in kleptoplastic sea slugs, Plakobranchus ocellatus.</title>
        <authorList>
            <person name="Maeda T."/>
            <person name="Takahashi S."/>
            <person name="Yoshida T."/>
            <person name="Shimamura S."/>
            <person name="Takaki Y."/>
            <person name="Nagai Y."/>
            <person name="Toyoda A."/>
            <person name="Suzuki Y."/>
            <person name="Arimoto A."/>
            <person name="Ishii H."/>
            <person name="Satoh N."/>
            <person name="Nishiyama T."/>
            <person name="Hasebe M."/>
            <person name="Maruyama T."/>
            <person name="Minagawa J."/>
            <person name="Obokata J."/>
            <person name="Shigenobu S."/>
        </authorList>
    </citation>
    <scope>NUCLEOTIDE SEQUENCE [LARGE SCALE GENOMIC DNA]</scope>
</reference>
<sequence>IIHGFGSDAHIPEIYCKAPYNCRDDVMDHHVPCKGGGVKVDDGRSQCLVYDVCSLPWEVLIDHTNRVEGECLDDFELRDCQQEMRDNPCPVDFKNASAYNSDNYWSCTHDCCLTNECLFPHFGIHMANSVVSTNPQTNGQSGGDGNSLWEKLRGSCRDTFNLPLCQSLKNDHNLCRSRLSLSMCPETCGICAAVGSTVCQDTTSICPSMKSSDPKFCDTEEAFFECPTTCGKCDQLLESVVLSVLGMTTPGMLQSVVLSVLGMPTPAASPAPTAGVPAVNTTPSPVDCSSITPDDCVHFGPLCETTFLGVVCPAQCDFCSNGEGTSA</sequence>
<feature type="non-terminal residue" evidence="3">
    <location>
        <position position="1"/>
    </location>
</feature>
<keyword evidence="1" id="KW-1015">Disulfide bond</keyword>
<accession>A0AAV4GTY1</accession>
<dbReference type="EMBL" id="BMAT01005187">
    <property type="protein sequence ID" value="GFR88817.1"/>
    <property type="molecule type" value="Genomic_DNA"/>
</dbReference>
<comment type="caution">
    <text evidence="3">The sequence shown here is derived from an EMBL/GenBank/DDBJ whole genome shotgun (WGS) entry which is preliminary data.</text>
</comment>
<feature type="domain" description="ShKT" evidence="2">
    <location>
        <begin position="199"/>
        <end position="233"/>
    </location>
</feature>
<proteinExistence type="predicted"/>
<dbReference type="Proteomes" id="UP000762676">
    <property type="component" value="Unassembled WGS sequence"/>
</dbReference>
<evidence type="ECO:0000313" key="3">
    <source>
        <dbReference type="EMBL" id="GFR88817.1"/>
    </source>
</evidence>
<feature type="disulfide bond" evidence="1">
    <location>
        <begin position="199"/>
        <end position="233"/>
    </location>
</feature>
<dbReference type="AlphaFoldDB" id="A0AAV4GTY1"/>
<evidence type="ECO:0000313" key="4">
    <source>
        <dbReference type="Proteomes" id="UP000762676"/>
    </source>
</evidence>
<dbReference type="InterPro" id="IPR003582">
    <property type="entry name" value="ShKT_dom"/>
</dbReference>
<dbReference type="PROSITE" id="PS51670">
    <property type="entry name" value="SHKT"/>
    <property type="match status" value="1"/>
</dbReference>
<evidence type="ECO:0000259" key="2">
    <source>
        <dbReference type="PROSITE" id="PS51670"/>
    </source>
</evidence>
<dbReference type="SMART" id="SM00254">
    <property type="entry name" value="ShKT"/>
    <property type="match status" value="2"/>
</dbReference>
<evidence type="ECO:0000256" key="1">
    <source>
        <dbReference type="PROSITE-ProRule" id="PRU01005"/>
    </source>
</evidence>
<feature type="disulfide bond" evidence="1">
    <location>
        <begin position="217"/>
        <end position="230"/>
    </location>
</feature>
<comment type="caution">
    <text evidence="1">Lacks conserved residue(s) required for the propagation of feature annotation.</text>
</comment>
<keyword evidence="4" id="KW-1185">Reference proteome</keyword>
<gene>
    <name evidence="3" type="ORF">ElyMa_002527300</name>
</gene>
<name>A0AAV4GTY1_9GAST</name>
<protein>
    <recommendedName>
        <fullName evidence="2">ShKT domain-containing protein</fullName>
    </recommendedName>
</protein>